<keyword evidence="8" id="KW-1185">Reference proteome</keyword>
<evidence type="ECO:0000256" key="3">
    <source>
        <dbReference type="ARBA" id="ARBA00022989"/>
    </source>
</evidence>
<comment type="subcellular location">
    <subcellularLocation>
        <location evidence="1">Membrane</location>
        <topology evidence="1">Multi-pass membrane protein</topology>
    </subcellularLocation>
</comment>
<dbReference type="EMBL" id="CP032125">
    <property type="protein sequence ID" value="AXX97041.1"/>
    <property type="molecule type" value="Genomic_DNA"/>
</dbReference>
<feature type="domain" description="NnrU" evidence="6">
    <location>
        <begin position="10"/>
        <end position="219"/>
    </location>
</feature>
<keyword evidence="4 5" id="KW-0472">Membrane</keyword>
<feature type="transmembrane region" description="Helical" evidence="5">
    <location>
        <begin position="117"/>
        <end position="138"/>
    </location>
</feature>
<dbReference type="KEGG" id="pamo:BAR1_03300"/>
<dbReference type="GO" id="GO:0016020">
    <property type="term" value="C:membrane"/>
    <property type="evidence" value="ECO:0007669"/>
    <property type="project" value="UniProtKB-SubCell"/>
</dbReference>
<gene>
    <name evidence="7" type="ORF">BAR1_03300</name>
</gene>
<evidence type="ECO:0000256" key="5">
    <source>
        <dbReference type="SAM" id="Phobius"/>
    </source>
</evidence>
<dbReference type="AlphaFoldDB" id="A0A347UDW3"/>
<evidence type="ECO:0000256" key="4">
    <source>
        <dbReference type="ARBA" id="ARBA00023136"/>
    </source>
</evidence>
<sequence>MELLSDWGEFIAAFVVFFVSHSIPTRPAVKSRIVALIGPIGFTLAYSALSTAILTWIIVAAGRAPYVEIWGWEPWQNHVPLTAMYFATLIFTMTLCRPNPLSFGGCNNDRFDPDNPGLIGWIRHPLLVTLLIWSLAHMVPNGDLAHVIVFGLFAAFSILGMRIIDKRARRILGADEWQRLSNTKRSFKFTRSGIMRFALGTAIYLALLYLHEPVIGISPLP</sequence>
<feature type="transmembrane region" description="Helical" evidence="5">
    <location>
        <begin position="194"/>
        <end position="211"/>
    </location>
</feature>
<keyword evidence="2 5" id="KW-0812">Transmembrane</keyword>
<evidence type="ECO:0000313" key="8">
    <source>
        <dbReference type="Proteomes" id="UP000261704"/>
    </source>
</evidence>
<feature type="transmembrane region" description="Helical" evidence="5">
    <location>
        <begin position="6"/>
        <end position="23"/>
    </location>
</feature>
<protein>
    <submittedName>
        <fullName evidence="7">NnrU family protein</fullName>
    </submittedName>
</protein>
<evidence type="ECO:0000256" key="1">
    <source>
        <dbReference type="ARBA" id="ARBA00004141"/>
    </source>
</evidence>
<dbReference type="RefSeq" id="WP_118941699.1">
    <property type="nucleotide sequence ID" value="NZ_CP032125.1"/>
</dbReference>
<dbReference type="Pfam" id="PF07298">
    <property type="entry name" value="NnrU"/>
    <property type="match status" value="1"/>
</dbReference>
<dbReference type="InterPro" id="IPR009915">
    <property type="entry name" value="NnrU_dom"/>
</dbReference>
<evidence type="ECO:0000259" key="6">
    <source>
        <dbReference type="Pfam" id="PF07298"/>
    </source>
</evidence>
<organism evidence="7 8">
    <name type="scientific">Profundibacter amoris</name>
    <dbReference type="NCBI Taxonomy" id="2171755"/>
    <lineage>
        <taxon>Bacteria</taxon>
        <taxon>Pseudomonadati</taxon>
        <taxon>Pseudomonadota</taxon>
        <taxon>Alphaproteobacteria</taxon>
        <taxon>Rhodobacterales</taxon>
        <taxon>Paracoccaceae</taxon>
        <taxon>Profundibacter</taxon>
    </lineage>
</organism>
<feature type="transmembrane region" description="Helical" evidence="5">
    <location>
        <begin position="79"/>
        <end position="96"/>
    </location>
</feature>
<feature type="transmembrane region" description="Helical" evidence="5">
    <location>
        <begin position="35"/>
        <end position="59"/>
    </location>
</feature>
<reference evidence="7 8" key="1">
    <citation type="submission" date="2018-09" db="EMBL/GenBank/DDBJ databases">
        <title>Profundibacter amoris BAR1 gen. nov., sp. nov., a new member of the Roseobacter clade isolated at Lokis Castle Vent Field on the Arctic Mid-Oceanic Ridge.</title>
        <authorList>
            <person name="Le Moine Bauer S."/>
            <person name="Sjoeberg A.G."/>
            <person name="L'Haridon S."/>
            <person name="Stokke R."/>
            <person name="Roalkvam I."/>
            <person name="Steen I.H."/>
            <person name="Dahle H."/>
        </authorList>
    </citation>
    <scope>NUCLEOTIDE SEQUENCE [LARGE SCALE GENOMIC DNA]</scope>
    <source>
        <strain evidence="7 8">BAR1</strain>
    </source>
</reference>
<accession>A0A347UDW3</accession>
<name>A0A347UDW3_9RHOB</name>
<keyword evidence="3 5" id="KW-1133">Transmembrane helix</keyword>
<feature type="transmembrane region" description="Helical" evidence="5">
    <location>
        <begin position="144"/>
        <end position="164"/>
    </location>
</feature>
<dbReference type="OrthoDB" id="7828645at2"/>
<evidence type="ECO:0000256" key="2">
    <source>
        <dbReference type="ARBA" id="ARBA00022692"/>
    </source>
</evidence>
<dbReference type="Proteomes" id="UP000261704">
    <property type="component" value="Chromosome"/>
</dbReference>
<evidence type="ECO:0000313" key="7">
    <source>
        <dbReference type="EMBL" id="AXX97041.1"/>
    </source>
</evidence>
<proteinExistence type="predicted"/>